<evidence type="ECO:0000313" key="6">
    <source>
        <dbReference type="Proteomes" id="UP000523161"/>
    </source>
</evidence>
<evidence type="ECO:0000259" key="4">
    <source>
        <dbReference type="PROSITE" id="PS51127"/>
    </source>
</evidence>
<proteinExistence type="inferred from homology"/>
<dbReference type="SMART" id="SM00634">
    <property type="entry name" value="BID_1"/>
    <property type="match status" value="3"/>
</dbReference>
<name>A0A7Y5APZ7_9GAMM</name>
<dbReference type="EMBL" id="JABSOD010000005">
    <property type="protein sequence ID" value="NRQ42367.1"/>
    <property type="molecule type" value="Genomic_DNA"/>
</dbReference>
<feature type="domain" description="Big-1" evidence="4">
    <location>
        <begin position="441"/>
        <end position="540"/>
    </location>
</feature>
<sequence length="736" mass="74087">MRNIRQLFVALIVTTLAACGGGGTLDSDGGTGGGNTPVYSLALTLADASGTASSDLAQATPLTLTATLRATNGGVISGQVINFALSDEQLATFGNAAGTALTNDAGVASLQLLVGSRSGAGNVTATYESATAAAGFVSLGGDGAVTLIADTLQLGSGASGKVELTALVRDSSNVVVSGVPVVFSSDSGELDQLDTTTVNGIVRAVLTTQTDKNNRDIVVTAKVQQQTSEITISVIGTSIEIASPGSVVLGDTATIDVFLTDSNDSGIANTTVEVTSALGNTIINRAPVTAGAAGKATFTYEADNPGADTITVSALGTSNSVTLNVSPDEFAFLEAVDEGDNVLEVNLNTAQALDVEWLVSGAANAGENVTFNTTRGAIADIAANLANNVTAQDTTDAAGRAQTVVRSQFAGLATISATGGTGAGAVSAKKVVEFVAVNPTKIEAQAFPTQVGAGESSAIRAIVRDANNNPVKNQTVVFSVDNAAGGVISTGTADTNSQGIASTVFTADNTTGAGVNGLNLVVKAALEDNNAIFDEANIAVGDRSLFFRFGTGNTITKPSDSTYSKQFSIIVTDSSGNPVANQALNVAVSPVAYRKGVWVESPPAPAAFKSWATQVSVVDGFGNPVNCVNEDANLNGVLDAGEDINADGILTPGNPVAVPGTVTANDTGIAEFVITYPQDVGGWLDVRLQVSGFAAGTENVAHRVYSLPVSSEDITDENSRPPANPYGSAASCAIAD</sequence>
<comment type="caution">
    <text evidence="5">The sequence shown here is derived from an EMBL/GenBank/DDBJ whole genome shotgun (WGS) entry which is preliminary data.</text>
</comment>
<dbReference type="AlphaFoldDB" id="A0A7Y5APZ7"/>
<dbReference type="PROSITE" id="PS51257">
    <property type="entry name" value="PROKAR_LIPOPROTEIN"/>
    <property type="match status" value="1"/>
</dbReference>
<dbReference type="Proteomes" id="UP000523161">
    <property type="component" value="Unassembled WGS sequence"/>
</dbReference>
<feature type="chain" id="PRO_5031055722" evidence="3">
    <location>
        <begin position="19"/>
        <end position="736"/>
    </location>
</feature>
<dbReference type="Gene3D" id="2.60.40.10">
    <property type="entry name" value="Immunoglobulins"/>
    <property type="match status" value="4"/>
</dbReference>
<evidence type="ECO:0000256" key="3">
    <source>
        <dbReference type="SAM" id="SignalP"/>
    </source>
</evidence>
<dbReference type="InterPro" id="IPR013783">
    <property type="entry name" value="Ig-like_fold"/>
</dbReference>
<protein>
    <submittedName>
        <fullName evidence="5">Ig-like domain-containing protein</fullName>
    </submittedName>
</protein>
<dbReference type="RefSeq" id="WP_173500602.1">
    <property type="nucleotide sequence ID" value="NZ_JABSOD010000005.1"/>
</dbReference>
<evidence type="ECO:0000256" key="2">
    <source>
        <dbReference type="SAM" id="MobiDB-lite"/>
    </source>
</evidence>
<feature type="signal peptide" evidence="3">
    <location>
        <begin position="1"/>
        <end position="18"/>
    </location>
</feature>
<dbReference type="InterPro" id="IPR008964">
    <property type="entry name" value="Invasin/intimin_cell_adhesion"/>
</dbReference>
<organism evidence="5 6">
    <name type="scientific">Rheinheimera lutimaris</name>
    <dbReference type="NCBI Taxonomy" id="2740584"/>
    <lineage>
        <taxon>Bacteria</taxon>
        <taxon>Pseudomonadati</taxon>
        <taxon>Pseudomonadota</taxon>
        <taxon>Gammaproteobacteria</taxon>
        <taxon>Chromatiales</taxon>
        <taxon>Chromatiaceae</taxon>
        <taxon>Rheinheimera</taxon>
    </lineage>
</organism>
<dbReference type="SUPFAM" id="SSF49373">
    <property type="entry name" value="Invasin/intimin cell-adhesion fragments"/>
    <property type="match status" value="4"/>
</dbReference>
<keyword evidence="6" id="KW-1185">Reference proteome</keyword>
<reference evidence="5 6" key="1">
    <citation type="submission" date="2020-06" db="EMBL/GenBank/DDBJ databases">
        <title>Rheinheimera sp. nov., a marine bacterium isolated from coastal.</title>
        <authorList>
            <person name="Yu Q."/>
            <person name="Qi Y."/>
            <person name="Pu J."/>
        </authorList>
    </citation>
    <scope>NUCLEOTIDE SEQUENCE [LARGE SCALE GENOMIC DNA]</scope>
    <source>
        <strain evidence="5 6">YQF-2</strain>
    </source>
</reference>
<dbReference type="InterPro" id="IPR003344">
    <property type="entry name" value="Big_1_dom"/>
</dbReference>
<comment type="similarity">
    <text evidence="1">Belongs to the intimin/invasin family.</text>
</comment>
<evidence type="ECO:0000313" key="5">
    <source>
        <dbReference type="EMBL" id="NRQ42367.1"/>
    </source>
</evidence>
<feature type="region of interest" description="Disordered" evidence="2">
    <location>
        <begin position="711"/>
        <end position="736"/>
    </location>
</feature>
<dbReference type="PROSITE" id="PS51127">
    <property type="entry name" value="BIG1"/>
    <property type="match status" value="1"/>
</dbReference>
<accession>A0A7Y5APZ7</accession>
<keyword evidence="3" id="KW-0732">Signal</keyword>
<gene>
    <name evidence="5" type="ORF">HRH59_07255</name>
</gene>
<evidence type="ECO:0000256" key="1">
    <source>
        <dbReference type="ARBA" id="ARBA00010116"/>
    </source>
</evidence>
<dbReference type="Pfam" id="PF02369">
    <property type="entry name" value="Big_1"/>
    <property type="match status" value="1"/>
</dbReference>